<feature type="chain" id="PRO_5012432816" evidence="5">
    <location>
        <begin position="40"/>
        <end position="521"/>
    </location>
</feature>
<evidence type="ECO:0000256" key="3">
    <source>
        <dbReference type="ARBA" id="ARBA00022764"/>
    </source>
</evidence>
<reference evidence="7 8" key="1">
    <citation type="submission" date="2016-11" db="EMBL/GenBank/DDBJ databases">
        <authorList>
            <person name="Jaros S."/>
            <person name="Januszkiewicz K."/>
            <person name="Wedrychowicz H."/>
        </authorList>
    </citation>
    <scope>NUCLEOTIDE SEQUENCE [LARGE SCALE GENOMIC DNA]</scope>
    <source>
        <strain evidence="7 8">GAS86</strain>
    </source>
</reference>
<keyword evidence="7" id="KW-0282">Flagellum</keyword>
<dbReference type="InterPro" id="IPR013974">
    <property type="entry name" value="SAF"/>
</dbReference>
<accession>A0A1N6EEF0</accession>
<dbReference type="InterPro" id="IPR039246">
    <property type="entry name" value="Flagellar_FlgA"/>
</dbReference>
<evidence type="ECO:0000256" key="1">
    <source>
        <dbReference type="ARBA" id="ARBA00004418"/>
    </source>
</evidence>
<dbReference type="SMART" id="SM00858">
    <property type="entry name" value="SAF"/>
    <property type="match status" value="1"/>
</dbReference>
<dbReference type="GO" id="GO:0044780">
    <property type="term" value="P:bacterial-type flagellum assembly"/>
    <property type="evidence" value="ECO:0007669"/>
    <property type="project" value="InterPro"/>
</dbReference>
<dbReference type="RefSeq" id="WP_074262862.1">
    <property type="nucleotide sequence ID" value="NZ_FSRM01000001.1"/>
</dbReference>
<keyword evidence="7" id="KW-0969">Cilium</keyword>
<evidence type="ECO:0000256" key="5">
    <source>
        <dbReference type="SAM" id="SignalP"/>
    </source>
</evidence>
<name>A0A1N6EEF0_9BURK</name>
<dbReference type="OrthoDB" id="8561436at2"/>
<dbReference type="NCBIfam" id="TIGR03170">
    <property type="entry name" value="flgA_cterm"/>
    <property type="match status" value="1"/>
</dbReference>
<dbReference type="CDD" id="cd11614">
    <property type="entry name" value="SAF_CpaB_FlgA_like"/>
    <property type="match status" value="1"/>
</dbReference>
<evidence type="ECO:0000256" key="2">
    <source>
        <dbReference type="ARBA" id="ARBA00022729"/>
    </source>
</evidence>
<keyword evidence="7" id="KW-0966">Cell projection</keyword>
<dbReference type="InterPro" id="IPR041231">
    <property type="entry name" value="FlgA_N"/>
</dbReference>
<feature type="signal peptide" evidence="5">
    <location>
        <begin position="1"/>
        <end position="39"/>
    </location>
</feature>
<evidence type="ECO:0000313" key="7">
    <source>
        <dbReference type="EMBL" id="SIN81425.1"/>
    </source>
</evidence>
<evidence type="ECO:0000313" key="8">
    <source>
        <dbReference type="Proteomes" id="UP000184693"/>
    </source>
</evidence>
<dbReference type="Gene3D" id="2.30.30.760">
    <property type="match status" value="1"/>
</dbReference>
<dbReference type="Gene3D" id="3.90.1210.10">
    <property type="entry name" value="Antifreeze-like/N-acetylneuraminic acid synthase C-terminal domain"/>
    <property type="match status" value="1"/>
</dbReference>
<dbReference type="Pfam" id="PF13144">
    <property type="entry name" value="ChapFlgA"/>
    <property type="match status" value="1"/>
</dbReference>
<proteinExistence type="predicted"/>
<evidence type="ECO:0000256" key="4">
    <source>
        <dbReference type="SAM" id="MobiDB-lite"/>
    </source>
</evidence>
<dbReference type="Pfam" id="PF17656">
    <property type="entry name" value="ChapFlgA_N"/>
    <property type="match status" value="1"/>
</dbReference>
<dbReference type="EMBL" id="FSRM01000001">
    <property type="protein sequence ID" value="SIN81425.1"/>
    <property type="molecule type" value="Genomic_DNA"/>
</dbReference>
<dbReference type="InterPro" id="IPR017585">
    <property type="entry name" value="SAF_FlgA"/>
</dbReference>
<dbReference type="PANTHER" id="PTHR36307:SF1">
    <property type="entry name" value="FLAGELLA BASAL BODY P-RING FORMATION PROTEIN FLGA"/>
    <property type="match status" value="1"/>
</dbReference>
<evidence type="ECO:0000259" key="6">
    <source>
        <dbReference type="SMART" id="SM00858"/>
    </source>
</evidence>
<gene>
    <name evidence="7" type="ORF">SAMN05444168_0533</name>
</gene>
<comment type="subcellular location">
    <subcellularLocation>
        <location evidence="1">Periplasm</location>
    </subcellularLocation>
</comment>
<dbReference type="AlphaFoldDB" id="A0A1N6EEF0"/>
<protein>
    <submittedName>
        <fullName evidence="7">Flagella basal body P-ring formation protein FlgA</fullName>
    </submittedName>
</protein>
<keyword evidence="2 5" id="KW-0732">Signal</keyword>
<sequence>MARSTPDVLPPRRRIVARHTAAWLVCAVAGAWCASAALAQEAGGPIVIPGPGEQNPADLARMTALATSSNASPRTINPQLAATLAPPAQSSTPQSTDRFTRLSNASGAIVIPGTDEASAPGAPDVPANTTVIQQASPANTASLTRVNMNPALAASQVVPVVVTSMPARATYGAALRPVNAAPAAAPVGVPAVAPAVTAASSVEIDSLASRGEPPELGASAAGRNPAPHVAAAPAQTTLPVKNQAQALAEAAQRAQAIQALQQAQAAQAVQALQRAQTPQPAPKPVVAASRVQPVQTAAAIQASQPAQASQPVPEGQEDGQLIHTAALDFLKQQANGLPGQVELSVAQAFPRGLAACDTLQAFMPPGARLWGRTTVAVRCTSGHPWTVWLQAKVSIHATYYVAARAMMPGEVISDADLVPRDGDLTLLPASIVTVPSQAVGSVTLMRVSMGFPLRQDMLKSAAQVTAGQSVRVVAQGDGFSISSEGSALSNATPGQPVRVKTSTGQILMGIVKDSSTVQIQM</sequence>
<feature type="region of interest" description="Disordered" evidence="4">
    <location>
        <begin position="209"/>
        <end position="236"/>
    </location>
</feature>
<dbReference type="GO" id="GO:0042597">
    <property type="term" value="C:periplasmic space"/>
    <property type="evidence" value="ECO:0007669"/>
    <property type="project" value="UniProtKB-SubCell"/>
</dbReference>
<organism evidence="7 8">
    <name type="scientific">Paraburkholderia phenazinium</name>
    <dbReference type="NCBI Taxonomy" id="60549"/>
    <lineage>
        <taxon>Bacteria</taxon>
        <taxon>Pseudomonadati</taxon>
        <taxon>Pseudomonadota</taxon>
        <taxon>Betaproteobacteria</taxon>
        <taxon>Burkholderiales</taxon>
        <taxon>Burkholderiaceae</taxon>
        <taxon>Paraburkholderia</taxon>
    </lineage>
</organism>
<feature type="domain" description="SAF" evidence="6">
    <location>
        <begin position="397"/>
        <end position="459"/>
    </location>
</feature>
<dbReference type="Proteomes" id="UP000184693">
    <property type="component" value="Unassembled WGS sequence"/>
</dbReference>
<dbReference type="PANTHER" id="PTHR36307">
    <property type="entry name" value="FLAGELLA BASAL BODY P-RING FORMATION PROTEIN FLGA"/>
    <property type="match status" value="1"/>
</dbReference>
<keyword evidence="3" id="KW-0574">Periplasm</keyword>